<dbReference type="RefSeq" id="XP_016507430.1">
    <property type="nucleotide sequence ID" value="XM_016651944.1"/>
</dbReference>
<sequence>MPSIPAPARPPVVQVYSRRRETNETCPVPVPASSDSPLPDPPDNLDLPIALRKGTHTCKSTYSVANFVSYDHLSSTSRSMIASLVSISVPKTMKEALNHLGWSYAMLEELHALEDNHTWDLVDLPKGKKPVGCKWVFTVKVNPDGSVARLKARHVAKGYAQTYEVDYSNTFSPVAKLTSEEVYVEQPSGFVAQGEYGKKLESWQLNLAVLQWFLLHLMKDDDNPFDDLKRYRRLVGKLNYLTLTRPDIAFAVSVVSQFMSAPTAKHWADFE</sequence>
<dbReference type="OrthoDB" id="1917367at2759"/>
<dbReference type="InterPro" id="IPR013103">
    <property type="entry name" value="RVT_2"/>
</dbReference>
<proteinExistence type="predicted"/>
<feature type="region of interest" description="Disordered" evidence="1">
    <location>
        <begin position="18"/>
        <end position="42"/>
    </location>
</feature>
<reference evidence="3" key="1">
    <citation type="submission" date="2025-08" db="UniProtKB">
        <authorList>
            <consortium name="RefSeq"/>
        </authorList>
    </citation>
    <scope>IDENTIFICATION</scope>
</reference>
<protein>
    <recommendedName>
        <fullName evidence="2">Reverse transcriptase Ty1/copia-type domain-containing protein</fullName>
    </recommendedName>
</protein>
<name>A0A1S4D1W4_TOBAC</name>
<dbReference type="KEGG" id="nta:107825108"/>
<gene>
    <name evidence="3" type="primary">LOC107825108</name>
</gene>
<organism evidence="3">
    <name type="scientific">Nicotiana tabacum</name>
    <name type="common">Common tobacco</name>
    <dbReference type="NCBI Taxonomy" id="4097"/>
    <lineage>
        <taxon>Eukaryota</taxon>
        <taxon>Viridiplantae</taxon>
        <taxon>Streptophyta</taxon>
        <taxon>Embryophyta</taxon>
        <taxon>Tracheophyta</taxon>
        <taxon>Spermatophyta</taxon>
        <taxon>Magnoliopsida</taxon>
        <taxon>eudicotyledons</taxon>
        <taxon>Gunneridae</taxon>
        <taxon>Pentapetalae</taxon>
        <taxon>asterids</taxon>
        <taxon>lamiids</taxon>
        <taxon>Solanales</taxon>
        <taxon>Solanaceae</taxon>
        <taxon>Nicotianoideae</taxon>
        <taxon>Nicotianeae</taxon>
        <taxon>Nicotiana</taxon>
    </lineage>
</organism>
<evidence type="ECO:0000313" key="3">
    <source>
        <dbReference type="RefSeq" id="XP_016507430.1"/>
    </source>
</evidence>
<dbReference type="PANTHER" id="PTHR11439">
    <property type="entry name" value="GAG-POL-RELATED RETROTRANSPOSON"/>
    <property type="match status" value="1"/>
</dbReference>
<dbReference type="STRING" id="4097.A0A1S4D1W4"/>
<accession>A0A1S4D1W4</accession>
<evidence type="ECO:0000259" key="2">
    <source>
        <dbReference type="Pfam" id="PF07727"/>
    </source>
</evidence>
<dbReference type="Pfam" id="PF07727">
    <property type="entry name" value="RVT_2"/>
    <property type="match status" value="1"/>
</dbReference>
<feature type="domain" description="Reverse transcriptase Ty1/copia-type" evidence="2">
    <location>
        <begin position="116"/>
        <end position="179"/>
    </location>
</feature>
<evidence type="ECO:0000256" key="1">
    <source>
        <dbReference type="SAM" id="MobiDB-lite"/>
    </source>
</evidence>
<dbReference type="PANTHER" id="PTHR11439:SF467">
    <property type="entry name" value="INTEGRASE CATALYTIC DOMAIN-CONTAINING PROTEIN"/>
    <property type="match status" value="1"/>
</dbReference>
<dbReference type="AlphaFoldDB" id="A0A1S4D1W4"/>
<dbReference type="PaxDb" id="4097-A0A1S4D1W4"/>